<evidence type="ECO:0000313" key="2">
    <source>
        <dbReference type="Proteomes" id="UP000371977"/>
    </source>
</evidence>
<comment type="caution">
    <text evidence="1">The sequence shown here is derived from an EMBL/GenBank/DDBJ whole genome shotgun (WGS) entry which is preliminary data.</text>
</comment>
<sequence length="151" mass="17203">MIVRILYISLGGNTHHFIKKMQAYAQTHSTVEIDAEEITDASFDKLEQAPFFALVPTYLDGGNGIDNGVKEIMTNPLFEQIEYQNNRDQLIGIVGSGNKNFNIQYILTARRYGDYFDAPVIGDYELRGTDQDVERIFNALVQRLEEYTQAN</sequence>
<dbReference type="PANTHER" id="PTHR37297">
    <property type="entry name" value="PROTEIN NRDI"/>
    <property type="match status" value="1"/>
</dbReference>
<keyword evidence="2" id="KW-1185">Reference proteome</keyword>
<dbReference type="InterPro" id="IPR004465">
    <property type="entry name" value="RNR_NrdI"/>
</dbReference>
<dbReference type="Proteomes" id="UP000371977">
    <property type="component" value="Unassembled WGS sequence"/>
</dbReference>
<dbReference type="SUPFAM" id="SSF52218">
    <property type="entry name" value="Flavoproteins"/>
    <property type="match status" value="1"/>
</dbReference>
<organism evidence="1 2">
    <name type="scientific">Weissella muntiaci</name>
    <dbReference type="NCBI Taxonomy" id="2508881"/>
    <lineage>
        <taxon>Bacteria</taxon>
        <taxon>Bacillati</taxon>
        <taxon>Bacillota</taxon>
        <taxon>Bacilli</taxon>
        <taxon>Lactobacillales</taxon>
        <taxon>Lactobacillaceae</taxon>
        <taxon>Weissella</taxon>
    </lineage>
</organism>
<dbReference type="GO" id="GO:0010181">
    <property type="term" value="F:FMN binding"/>
    <property type="evidence" value="ECO:0007669"/>
    <property type="project" value="InterPro"/>
</dbReference>
<protein>
    <submittedName>
        <fullName evidence="1">Class Ib ribonucleoside-diphosphate reductase assembly flavoprotein NrdI</fullName>
    </submittedName>
</protein>
<accession>A0A6C2C966</accession>
<reference evidence="1 2" key="1">
    <citation type="submission" date="2019-01" db="EMBL/GenBank/DDBJ databases">
        <title>Weissella sp. nov., a novel lactic acid bacterium isolated from animal feces.</title>
        <authorList>
            <person name="Wang L.-T."/>
        </authorList>
    </citation>
    <scope>NUCLEOTIDE SEQUENCE [LARGE SCALE GENOMIC DNA]</scope>
    <source>
        <strain evidence="1 2">8H-2</strain>
    </source>
</reference>
<gene>
    <name evidence="1" type="ORF">ESZ50_03690</name>
</gene>
<dbReference type="EMBL" id="SDGZ01000010">
    <property type="protein sequence ID" value="TYC50166.1"/>
    <property type="molecule type" value="Genomic_DNA"/>
</dbReference>
<proteinExistence type="predicted"/>
<dbReference type="PANTHER" id="PTHR37297:SF1">
    <property type="entry name" value="PROTEIN NRDI"/>
    <property type="match status" value="1"/>
</dbReference>
<dbReference type="PIRSF" id="PIRSF005087">
    <property type="entry name" value="NrdI"/>
    <property type="match status" value="1"/>
</dbReference>
<evidence type="ECO:0000313" key="1">
    <source>
        <dbReference type="EMBL" id="TYC50166.1"/>
    </source>
</evidence>
<dbReference type="AlphaFoldDB" id="A0A6C2C966"/>
<dbReference type="RefSeq" id="WP_148622248.1">
    <property type="nucleotide sequence ID" value="NZ_SDGZ01000010.1"/>
</dbReference>
<dbReference type="InterPro" id="IPR029039">
    <property type="entry name" value="Flavoprotein-like_sf"/>
</dbReference>
<dbReference type="OrthoDB" id="350535at2"/>
<name>A0A6C2C966_9LACO</name>
<dbReference type="Gene3D" id="3.40.50.360">
    <property type="match status" value="1"/>
</dbReference>
<dbReference type="Pfam" id="PF07972">
    <property type="entry name" value="Flavodoxin_NdrI"/>
    <property type="match status" value="1"/>
</dbReference>